<accession>A0A3B5QGG3</accession>
<dbReference type="InParanoid" id="A0A3B5QGG3"/>
<dbReference type="Proteomes" id="UP000002852">
    <property type="component" value="Unassembled WGS sequence"/>
</dbReference>
<evidence type="ECO:0000313" key="2">
    <source>
        <dbReference type="Proteomes" id="UP000002852"/>
    </source>
</evidence>
<protein>
    <submittedName>
        <fullName evidence="1">Uncharacterized protein</fullName>
    </submittedName>
</protein>
<dbReference type="Ensembl" id="ENSXMAT00000020943.1">
    <property type="protein sequence ID" value="ENSXMAP00000030008.1"/>
    <property type="gene ID" value="ENSXMAG00000029779.1"/>
</dbReference>
<proteinExistence type="predicted"/>
<organism evidence="1 2">
    <name type="scientific">Xiphophorus maculatus</name>
    <name type="common">Southern platyfish</name>
    <name type="synonym">Platypoecilus maculatus</name>
    <dbReference type="NCBI Taxonomy" id="8083"/>
    <lineage>
        <taxon>Eukaryota</taxon>
        <taxon>Metazoa</taxon>
        <taxon>Chordata</taxon>
        <taxon>Craniata</taxon>
        <taxon>Vertebrata</taxon>
        <taxon>Euteleostomi</taxon>
        <taxon>Actinopterygii</taxon>
        <taxon>Neopterygii</taxon>
        <taxon>Teleostei</taxon>
        <taxon>Neoteleostei</taxon>
        <taxon>Acanthomorphata</taxon>
        <taxon>Ovalentaria</taxon>
        <taxon>Atherinomorphae</taxon>
        <taxon>Cyprinodontiformes</taxon>
        <taxon>Poeciliidae</taxon>
        <taxon>Poeciliinae</taxon>
        <taxon>Xiphophorus</taxon>
    </lineage>
</organism>
<dbReference type="AlphaFoldDB" id="A0A3B5QGG3"/>
<name>A0A3B5QGG3_XIPMA</name>
<reference evidence="1" key="3">
    <citation type="submission" date="2025-08" db="UniProtKB">
        <authorList>
            <consortium name="Ensembl"/>
        </authorList>
    </citation>
    <scope>IDENTIFICATION</scope>
    <source>
        <strain evidence="1">JP 163 A</strain>
    </source>
</reference>
<reference evidence="2" key="2">
    <citation type="journal article" date="2013" name="Nat. Genet.">
        <title>The genome of the platyfish, Xiphophorus maculatus, provides insights into evolutionary adaptation and several complex traits.</title>
        <authorList>
            <person name="Schartl M."/>
            <person name="Walter R.B."/>
            <person name="Shen Y."/>
            <person name="Garcia T."/>
            <person name="Catchen J."/>
            <person name="Amores A."/>
            <person name="Braasch I."/>
            <person name="Chalopin D."/>
            <person name="Volff J.N."/>
            <person name="Lesch K.P."/>
            <person name="Bisazza A."/>
            <person name="Minx P."/>
            <person name="Hillier L."/>
            <person name="Wilson R.K."/>
            <person name="Fuerstenberg S."/>
            <person name="Boore J."/>
            <person name="Searle S."/>
            <person name="Postlethwait J.H."/>
            <person name="Warren W.C."/>
        </authorList>
    </citation>
    <scope>NUCLEOTIDE SEQUENCE [LARGE SCALE GENOMIC DNA]</scope>
    <source>
        <strain evidence="2">JP 163 A</strain>
    </source>
</reference>
<evidence type="ECO:0000313" key="1">
    <source>
        <dbReference type="Ensembl" id="ENSXMAP00000030008.1"/>
    </source>
</evidence>
<reference evidence="2" key="1">
    <citation type="submission" date="2012-01" db="EMBL/GenBank/DDBJ databases">
        <authorList>
            <person name="Walter R."/>
            <person name="Schartl M."/>
            <person name="Warren W."/>
        </authorList>
    </citation>
    <scope>NUCLEOTIDE SEQUENCE [LARGE SCALE GENOMIC DNA]</scope>
    <source>
        <strain evidence="2">JP 163 A</strain>
    </source>
</reference>
<reference evidence="1" key="4">
    <citation type="submission" date="2025-09" db="UniProtKB">
        <authorList>
            <consortium name="Ensembl"/>
        </authorList>
    </citation>
    <scope>IDENTIFICATION</scope>
    <source>
        <strain evidence="1">JP 163 A</strain>
    </source>
</reference>
<sequence>VAFIRKSFSFIPSQHRLCPTLWSLVSLSVCKSSSRHTERHFCSGKIQKNQERGNNRKKQHEEARYCNLDRSHFIFTLV</sequence>
<keyword evidence="2" id="KW-1185">Reference proteome</keyword>